<sequence>MFASSPPAGWGGCGELHDGNPNAEQMYRVSLGEARIWPRCAGTGAPPAQRSRARGASRRILCRWMRTAASQGCGFR</sequence>
<comment type="caution">
    <text evidence="1">The sequence shown here is derived from an EMBL/GenBank/DDBJ whole genome shotgun (WGS) entry which is preliminary data.</text>
</comment>
<proteinExistence type="predicted"/>
<dbReference type="Proteomes" id="UP000276834">
    <property type="component" value="Unassembled WGS sequence"/>
</dbReference>
<accession>A0A3L8RVB9</accession>
<dbReference type="AlphaFoldDB" id="A0A3L8RVB9"/>
<evidence type="ECO:0000313" key="2">
    <source>
        <dbReference type="Proteomes" id="UP000276834"/>
    </source>
</evidence>
<gene>
    <name evidence="1" type="ORF">DV515_00015385</name>
</gene>
<organism evidence="1 2">
    <name type="scientific">Chloebia gouldiae</name>
    <name type="common">Gouldian finch</name>
    <name type="synonym">Erythrura gouldiae</name>
    <dbReference type="NCBI Taxonomy" id="44316"/>
    <lineage>
        <taxon>Eukaryota</taxon>
        <taxon>Metazoa</taxon>
        <taxon>Chordata</taxon>
        <taxon>Craniata</taxon>
        <taxon>Vertebrata</taxon>
        <taxon>Euteleostomi</taxon>
        <taxon>Archelosauria</taxon>
        <taxon>Archosauria</taxon>
        <taxon>Dinosauria</taxon>
        <taxon>Saurischia</taxon>
        <taxon>Theropoda</taxon>
        <taxon>Coelurosauria</taxon>
        <taxon>Aves</taxon>
        <taxon>Neognathae</taxon>
        <taxon>Neoaves</taxon>
        <taxon>Telluraves</taxon>
        <taxon>Australaves</taxon>
        <taxon>Passeriformes</taxon>
        <taxon>Passeroidea</taxon>
        <taxon>Passeridae</taxon>
        <taxon>Chloebia</taxon>
    </lineage>
</organism>
<reference evidence="1 2" key="1">
    <citation type="journal article" date="2018" name="Proc. R. Soc. B">
        <title>A non-coding region near Follistatin controls head colour polymorphism in the Gouldian finch.</title>
        <authorList>
            <person name="Toomey M.B."/>
            <person name="Marques C.I."/>
            <person name="Andrade P."/>
            <person name="Araujo P.M."/>
            <person name="Sabatino S."/>
            <person name="Gazda M.A."/>
            <person name="Afonso S."/>
            <person name="Lopes R.J."/>
            <person name="Corbo J.C."/>
            <person name="Carneiro M."/>
        </authorList>
    </citation>
    <scope>NUCLEOTIDE SEQUENCE [LARGE SCALE GENOMIC DNA]</scope>
    <source>
        <strain evidence="1">Red01</strain>
        <tissue evidence="1">Muscle</tissue>
    </source>
</reference>
<name>A0A3L8RVB9_CHLGU</name>
<keyword evidence="2" id="KW-1185">Reference proteome</keyword>
<dbReference type="EMBL" id="QUSF01000178">
    <property type="protein sequence ID" value="RLV88691.1"/>
    <property type="molecule type" value="Genomic_DNA"/>
</dbReference>
<protein>
    <submittedName>
        <fullName evidence="1">Uncharacterized protein</fullName>
    </submittedName>
</protein>
<evidence type="ECO:0000313" key="1">
    <source>
        <dbReference type="EMBL" id="RLV88691.1"/>
    </source>
</evidence>